<dbReference type="InterPro" id="IPR041581">
    <property type="entry name" value="Glyoxalase_6"/>
</dbReference>
<dbReference type="Proteomes" id="UP000320244">
    <property type="component" value="Unassembled WGS sequence"/>
</dbReference>
<feature type="domain" description="VOC" evidence="1">
    <location>
        <begin position="7"/>
        <end position="123"/>
    </location>
</feature>
<dbReference type="EMBL" id="VCQV01000039">
    <property type="protein sequence ID" value="TWP33558.1"/>
    <property type="molecule type" value="Genomic_DNA"/>
</dbReference>
<sequence>MTERVAPLASISIDCPDPDVLAPFYQRLLGLEEAFATPDRGVIALSGAGPLVTLMRVDDYTPPGWPNGPQRQQLHLDLAAADLDADVAASVALGATQAEHQPAPAQWRVMLDPVGHPFCLSAVRPD</sequence>
<dbReference type="PANTHER" id="PTHR35908:SF1">
    <property type="entry name" value="CONSERVED PROTEIN"/>
    <property type="match status" value="1"/>
</dbReference>
<dbReference type="Gene3D" id="3.10.180.10">
    <property type="entry name" value="2,3-Dihydroxybiphenyl 1,2-Dioxygenase, domain 1"/>
    <property type="match status" value="1"/>
</dbReference>
<dbReference type="InterPro" id="IPR037523">
    <property type="entry name" value="VOC_core"/>
</dbReference>
<evidence type="ECO:0000313" key="3">
    <source>
        <dbReference type="Proteomes" id="UP000320244"/>
    </source>
</evidence>
<reference evidence="2 3" key="1">
    <citation type="submission" date="2019-05" db="EMBL/GenBank/DDBJ databases">
        <authorList>
            <person name="Lee S.D."/>
        </authorList>
    </citation>
    <scope>NUCLEOTIDE SEQUENCE [LARGE SCALE GENOMIC DNA]</scope>
    <source>
        <strain evidence="2 3">C5-26</strain>
    </source>
</reference>
<gene>
    <name evidence="2" type="ORF">FGL98_20670</name>
</gene>
<keyword evidence="3" id="KW-1185">Reference proteome</keyword>
<dbReference type="RefSeq" id="WP_146320060.1">
    <property type="nucleotide sequence ID" value="NZ_VCQV01000039.1"/>
</dbReference>
<accession>A0A563DTH2</accession>
<organism evidence="2 3">
    <name type="scientific">Leekyejoonella antrihumi</name>
    <dbReference type="NCBI Taxonomy" id="1660198"/>
    <lineage>
        <taxon>Bacteria</taxon>
        <taxon>Bacillati</taxon>
        <taxon>Actinomycetota</taxon>
        <taxon>Actinomycetes</taxon>
        <taxon>Micrococcales</taxon>
        <taxon>Dermacoccaceae</taxon>
        <taxon>Leekyejoonella</taxon>
    </lineage>
</organism>
<dbReference type="InterPro" id="IPR029068">
    <property type="entry name" value="Glyas_Bleomycin-R_OHBP_Dase"/>
</dbReference>
<proteinExistence type="predicted"/>
<dbReference type="AlphaFoldDB" id="A0A563DTH2"/>
<comment type="caution">
    <text evidence="2">The sequence shown here is derived from an EMBL/GenBank/DDBJ whole genome shotgun (WGS) entry which is preliminary data.</text>
</comment>
<dbReference type="OrthoDB" id="1645442at2"/>
<reference evidence="2 3" key="2">
    <citation type="submission" date="2019-08" db="EMBL/GenBank/DDBJ databases">
        <title>Jejuicoccus antrihumi gen. nov., sp. nov., a new member of the family Dermacoccaceae isolated from a cave.</title>
        <authorList>
            <person name="Schumann P."/>
            <person name="Kim I.S."/>
        </authorList>
    </citation>
    <scope>NUCLEOTIDE SEQUENCE [LARGE SCALE GENOMIC DNA]</scope>
    <source>
        <strain evidence="2 3">C5-26</strain>
    </source>
</reference>
<name>A0A563DTH2_9MICO</name>
<dbReference type="SUPFAM" id="SSF54593">
    <property type="entry name" value="Glyoxalase/Bleomycin resistance protein/Dihydroxybiphenyl dioxygenase"/>
    <property type="match status" value="1"/>
</dbReference>
<dbReference type="PROSITE" id="PS51819">
    <property type="entry name" value="VOC"/>
    <property type="match status" value="1"/>
</dbReference>
<dbReference type="Pfam" id="PF18029">
    <property type="entry name" value="Glyoxalase_6"/>
    <property type="match status" value="1"/>
</dbReference>
<protein>
    <submittedName>
        <fullName evidence="2">VOC family protein</fullName>
    </submittedName>
</protein>
<evidence type="ECO:0000259" key="1">
    <source>
        <dbReference type="PROSITE" id="PS51819"/>
    </source>
</evidence>
<evidence type="ECO:0000313" key="2">
    <source>
        <dbReference type="EMBL" id="TWP33558.1"/>
    </source>
</evidence>
<dbReference type="PANTHER" id="PTHR35908">
    <property type="entry name" value="HYPOTHETICAL FUSION PROTEIN"/>
    <property type="match status" value="1"/>
</dbReference>